<dbReference type="EMBL" id="JADEWL010000103">
    <property type="protein sequence ID" value="MBE9215511.1"/>
    <property type="molecule type" value="Genomic_DNA"/>
</dbReference>
<dbReference type="Pfam" id="PF14518">
    <property type="entry name" value="Haem_oxygenas_2"/>
    <property type="match status" value="1"/>
</dbReference>
<organism evidence="1 2">
    <name type="scientific">Plectonema cf. radiosum LEGE 06105</name>
    <dbReference type="NCBI Taxonomy" id="945769"/>
    <lineage>
        <taxon>Bacteria</taxon>
        <taxon>Bacillati</taxon>
        <taxon>Cyanobacteriota</taxon>
        <taxon>Cyanophyceae</taxon>
        <taxon>Oscillatoriophycideae</taxon>
        <taxon>Oscillatoriales</taxon>
        <taxon>Microcoleaceae</taxon>
        <taxon>Plectonema</taxon>
    </lineage>
</organism>
<comment type="caution">
    <text evidence="1">The sequence shown here is derived from an EMBL/GenBank/DDBJ whole genome shotgun (WGS) entry which is preliminary data.</text>
</comment>
<evidence type="ECO:0000313" key="1">
    <source>
        <dbReference type="EMBL" id="MBE9215511.1"/>
    </source>
</evidence>
<sequence length="234" mass="27214">MDIRQYIEASYSKHVKFFEESEVFQCLIFGDADKAFYDNFIANVCQTHLKSPQILAFLYSAAPPTVAAHIKHNMLEELGLDEQGISHPSLLHKLADSAGFTQEIIQQLENGFQEELKELMSQPFLFGTLKEFGLSVLLEVTCFEWMLSRLSSRIGKALEQYHHLSRASLEWFYHHSEVDIRHAEEGLDSVVNYIEYYGFEEEDLFVIIDITFRENIFIKRYFGEFALAMETQMI</sequence>
<reference evidence="1" key="1">
    <citation type="submission" date="2020-10" db="EMBL/GenBank/DDBJ databases">
        <authorList>
            <person name="Castelo-Branco R."/>
            <person name="Eusebio N."/>
            <person name="Adriana R."/>
            <person name="Vieira A."/>
            <person name="Brugerolle De Fraissinette N."/>
            <person name="Rezende De Castro R."/>
            <person name="Schneider M.P."/>
            <person name="Vasconcelos V."/>
            <person name="Leao P.N."/>
        </authorList>
    </citation>
    <scope>NUCLEOTIDE SEQUENCE</scope>
    <source>
        <strain evidence="1">LEGE 06105</strain>
    </source>
</reference>
<protein>
    <submittedName>
        <fullName evidence="1">Iron-containing redox enzyme family protein</fullName>
    </submittedName>
</protein>
<dbReference type="SUPFAM" id="SSF48613">
    <property type="entry name" value="Heme oxygenase-like"/>
    <property type="match status" value="1"/>
</dbReference>
<dbReference type="Proteomes" id="UP000620559">
    <property type="component" value="Unassembled WGS sequence"/>
</dbReference>
<dbReference type="RefSeq" id="WP_193923622.1">
    <property type="nucleotide sequence ID" value="NZ_JADEWL010000103.1"/>
</dbReference>
<evidence type="ECO:0000313" key="2">
    <source>
        <dbReference type="Proteomes" id="UP000620559"/>
    </source>
</evidence>
<accession>A0A8J7F3D4</accession>
<keyword evidence="2" id="KW-1185">Reference proteome</keyword>
<proteinExistence type="predicted"/>
<dbReference type="InterPro" id="IPR016084">
    <property type="entry name" value="Haem_Oase-like_multi-hlx"/>
</dbReference>
<dbReference type="Gene3D" id="1.20.910.10">
    <property type="entry name" value="Heme oxygenase-like"/>
    <property type="match status" value="1"/>
</dbReference>
<name>A0A8J7F3D4_9CYAN</name>
<dbReference type="AlphaFoldDB" id="A0A8J7F3D4"/>
<gene>
    <name evidence="1" type="ORF">IQ247_23075</name>
</gene>